<dbReference type="RefSeq" id="WP_065985092.1">
    <property type="nucleotide sequence ID" value="NZ_DALYSU010000001.1"/>
</dbReference>
<evidence type="ECO:0000256" key="2">
    <source>
        <dbReference type="ARBA" id="ARBA00023315"/>
    </source>
</evidence>
<evidence type="ECO:0000256" key="1">
    <source>
        <dbReference type="ARBA" id="ARBA00022679"/>
    </source>
</evidence>
<proteinExistence type="predicted"/>
<dbReference type="PANTHER" id="PTHR43877">
    <property type="entry name" value="AMINOALKYLPHOSPHONATE N-ACETYLTRANSFERASE-RELATED-RELATED"/>
    <property type="match status" value="1"/>
</dbReference>
<dbReference type="Gene3D" id="3.40.630.30">
    <property type="match status" value="1"/>
</dbReference>
<evidence type="ECO:0000313" key="5">
    <source>
        <dbReference type="Proteomes" id="UP001165292"/>
    </source>
</evidence>
<gene>
    <name evidence="4" type="ORF">NJF43_14035</name>
</gene>
<keyword evidence="2" id="KW-0012">Acyltransferase</keyword>
<dbReference type="AlphaFoldDB" id="A0AA41WIE6"/>
<comment type="caution">
    <text evidence="4">The sequence shown here is derived from an EMBL/GenBank/DDBJ whole genome shotgun (WGS) entry which is preliminary data.</text>
</comment>
<dbReference type="SUPFAM" id="SSF55729">
    <property type="entry name" value="Acyl-CoA N-acyltransferases (Nat)"/>
    <property type="match status" value="1"/>
</dbReference>
<sequence length="152" mass="17346">MKTAPTFRHLTEEADLHDAFELMRELRPHLTERAAFLAQMARQFEQHYRMLGAWLGTELVGLAGFRTLENLLYGRFVYVDDLVVAQAWRQNGVGAQLLDSVRREAAREGSAHLVLDTGLHMPLAQRFYFREGLLAKGMHFVQPLQSEGARHG</sequence>
<accession>A0AA41WIE6</accession>
<dbReference type="Proteomes" id="UP001165292">
    <property type="component" value="Unassembled WGS sequence"/>
</dbReference>
<feature type="domain" description="N-acetyltransferase" evidence="3">
    <location>
        <begin position="5"/>
        <end position="152"/>
    </location>
</feature>
<dbReference type="InterPro" id="IPR000182">
    <property type="entry name" value="GNAT_dom"/>
</dbReference>
<organism evidence="4 5">
    <name type="scientific">Stutzerimonas nitrititolerans</name>
    <dbReference type="NCBI Taxonomy" id="2482751"/>
    <lineage>
        <taxon>Bacteria</taxon>
        <taxon>Pseudomonadati</taxon>
        <taxon>Pseudomonadota</taxon>
        <taxon>Gammaproteobacteria</taxon>
        <taxon>Pseudomonadales</taxon>
        <taxon>Pseudomonadaceae</taxon>
        <taxon>Stutzerimonas</taxon>
    </lineage>
</organism>
<dbReference type="CDD" id="cd04301">
    <property type="entry name" value="NAT_SF"/>
    <property type="match status" value="1"/>
</dbReference>
<dbReference type="Pfam" id="PF00583">
    <property type="entry name" value="Acetyltransf_1"/>
    <property type="match status" value="1"/>
</dbReference>
<name>A0AA41WIE6_9GAMM</name>
<evidence type="ECO:0000313" key="4">
    <source>
        <dbReference type="EMBL" id="MCO7545872.1"/>
    </source>
</evidence>
<dbReference type="PANTHER" id="PTHR43877:SF2">
    <property type="entry name" value="AMINOALKYLPHOSPHONATE N-ACETYLTRANSFERASE-RELATED"/>
    <property type="match status" value="1"/>
</dbReference>
<dbReference type="InterPro" id="IPR050832">
    <property type="entry name" value="Bact_Acetyltransf"/>
</dbReference>
<dbReference type="PROSITE" id="PS51186">
    <property type="entry name" value="GNAT"/>
    <property type="match status" value="1"/>
</dbReference>
<dbReference type="GO" id="GO:0016747">
    <property type="term" value="F:acyltransferase activity, transferring groups other than amino-acyl groups"/>
    <property type="evidence" value="ECO:0007669"/>
    <property type="project" value="InterPro"/>
</dbReference>
<protein>
    <submittedName>
        <fullName evidence="4">GNAT family N-acetyltransferase</fullName>
    </submittedName>
</protein>
<dbReference type="InterPro" id="IPR016181">
    <property type="entry name" value="Acyl_CoA_acyltransferase"/>
</dbReference>
<keyword evidence="1" id="KW-0808">Transferase</keyword>
<evidence type="ECO:0000259" key="3">
    <source>
        <dbReference type="PROSITE" id="PS51186"/>
    </source>
</evidence>
<reference evidence="4" key="1">
    <citation type="submission" date="2022-06" db="EMBL/GenBank/DDBJ databases">
        <title>Detection of beta-lactamases in bacteria of animal origin.</title>
        <authorList>
            <person name="Mlynarcik P."/>
            <person name="Zdarska V."/>
            <person name="Chudobova H."/>
            <person name="Prochazkova P."/>
            <person name="Hricova K."/>
            <person name="Mezerova K."/>
            <person name="Bardon J."/>
            <person name="Dolejska M."/>
            <person name="Sukkar I."/>
            <person name="Kolar M."/>
        </authorList>
    </citation>
    <scope>NUCLEOTIDE SEQUENCE</scope>
    <source>
        <strain evidence="4">S 300-3</strain>
    </source>
</reference>
<dbReference type="EMBL" id="JAMYBS010000016">
    <property type="protein sequence ID" value="MCO7545872.1"/>
    <property type="molecule type" value="Genomic_DNA"/>
</dbReference>